<dbReference type="PANTHER" id="PTHR10131:SF151">
    <property type="entry name" value="TNF RECEPTOR ASSOCIATED FACTOR (TRAF) HOMOLOG"/>
    <property type="match status" value="1"/>
</dbReference>
<evidence type="ECO:0000313" key="7">
    <source>
        <dbReference type="Proteomes" id="UP000270094"/>
    </source>
</evidence>
<dbReference type="InterPro" id="IPR017907">
    <property type="entry name" value="Znf_RING_CS"/>
</dbReference>
<dbReference type="InterPro" id="IPR013083">
    <property type="entry name" value="Znf_RING/FYVE/PHD"/>
</dbReference>
<evidence type="ECO:0000313" key="6">
    <source>
        <dbReference type="EMBL" id="VDM80515.1"/>
    </source>
</evidence>
<dbReference type="Pfam" id="PF13445">
    <property type="entry name" value="zf-RING_UBOX"/>
    <property type="match status" value="1"/>
</dbReference>
<keyword evidence="2 4" id="KW-0863">Zinc-finger</keyword>
<dbReference type="Proteomes" id="UP000270094">
    <property type="component" value="Unassembled WGS sequence"/>
</dbReference>
<dbReference type="PANTHER" id="PTHR10131">
    <property type="entry name" value="TNF RECEPTOR ASSOCIATED FACTOR"/>
    <property type="match status" value="1"/>
</dbReference>
<keyword evidence="3" id="KW-0862">Zinc</keyword>
<dbReference type="EMBL" id="UYYB01108883">
    <property type="protein sequence ID" value="VDM80515.1"/>
    <property type="molecule type" value="Genomic_DNA"/>
</dbReference>
<protein>
    <recommendedName>
        <fullName evidence="5">RING-type domain-containing protein</fullName>
    </recommendedName>
</protein>
<evidence type="ECO:0000256" key="4">
    <source>
        <dbReference type="PROSITE-ProRule" id="PRU00175"/>
    </source>
</evidence>
<dbReference type="InterPro" id="IPR027370">
    <property type="entry name" value="Znf-RING_euk"/>
</dbReference>
<dbReference type="SMART" id="SM00184">
    <property type="entry name" value="RING"/>
    <property type="match status" value="1"/>
</dbReference>
<evidence type="ECO:0000256" key="2">
    <source>
        <dbReference type="ARBA" id="ARBA00022771"/>
    </source>
</evidence>
<name>A0A3P7LCW1_STRVU</name>
<dbReference type="GO" id="GO:0008270">
    <property type="term" value="F:zinc ion binding"/>
    <property type="evidence" value="ECO:0007669"/>
    <property type="project" value="UniProtKB-KW"/>
</dbReference>
<reference evidence="6 7" key="1">
    <citation type="submission" date="2018-11" db="EMBL/GenBank/DDBJ databases">
        <authorList>
            <consortium name="Pathogen Informatics"/>
        </authorList>
    </citation>
    <scope>NUCLEOTIDE SEQUENCE [LARGE SCALE GENOMIC DNA]</scope>
</reference>
<dbReference type="Gene3D" id="3.30.40.10">
    <property type="entry name" value="Zinc/RING finger domain, C3HC4 (zinc finger)"/>
    <property type="match status" value="1"/>
</dbReference>
<dbReference type="PROSITE" id="PS50089">
    <property type="entry name" value="ZF_RING_2"/>
    <property type="match status" value="1"/>
</dbReference>
<keyword evidence="1" id="KW-0479">Metal-binding</keyword>
<sequence>MSYEISFTEGLPYDCTCPVCEQALRAPVVADCGHNFCKQCVNAENGPVPCPVCQTEIAVDSLKANKAKHRQVQALIVKCPFVYDGCDWTGPLKLMKVVNEAV</sequence>
<dbReference type="PROSITE" id="PS00518">
    <property type="entry name" value="ZF_RING_1"/>
    <property type="match status" value="1"/>
</dbReference>
<feature type="domain" description="RING-type" evidence="5">
    <location>
        <begin position="17"/>
        <end position="54"/>
    </location>
</feature>
<dbReference type="InterPro" id="IPR001841">
    <property type="entry name" value="Znf_RING"/>
</dbReference>
<proteinExistence type="predicted"/>
<dbReference type="OrthoDB" id="6105938at2759"/>
<gene>
    <name evidence="6" type="ORF">SVUK_LOCUS15513</name>
</gene>
<evidence type="ECO:0000256" key="1">
    <source>
        <dbReference type="ARBA" id="ARBA00022723"/>
    </source>
</evidence>
<keyword evidence="7" id="KW-1185">Reference proteome</keyword>
<dbReference type="GO" id="GO:0043122">
    <property type="term" value="P:regulation of canonical NF-kappaB signal transduction"/>
    <property type="evidence" value="ECO:0007669"/>
    <property type="project" value="TreeGrafter"/>
</dbReference>
<dbReference type="SUPFAM" id="SSF57850">
    <property type="entry name" value="RING/U-box"/>
    <property type="match status" value="1"/>
</dbReference>
<accession>A0A3P7LCW1</accession>
<organism evidence="6 7">
    <name type="scientific">Strongylus vulgaris</name>
    <name type="common">Blood worm</name>
    <dbReference type="NCBI Taxonomy" id="40348"/>
    <lineage>
        <taxon>Eukaryota</taxon>
        <taxon>Metazoa</taxon>
        <taxon>Ecdysozoa</taxon>
        <taxon>Nematoda</taxon>
        <taxon>Chromadorea</taxon>
        <taxon>Rhabditida</taxon>
        <taxon>Rhabditina</taxon>
        <taxon>Rhabditomorpha</taxon>
        <taxon>Strongyloidea</taxon>
        <taxon>Strongylidae</taxon>
        <taxon>Strongylus</taxon>
    </lineage>
</organism>
<dbReference type="AlphaFoldDB" id="A0A3P7LCW1"/>
<evidence type="ECO:0000259" key="5">
    <source>
        <dbReference type="PROSITE" id="PS50089"/>
    </source>
</evidence>
<evidence type="ECO:0000256" key="3">
    <source>
        <dbReference type="ARBA" id="ARBA00022833"/>
    </source>
</evidence>